<dbReference type="Pfam" id="PF02114">
    <property type="entry name" value="Phosducin"/>
    <property type="match status" value="1"/>
</dbReference>
<dbReference type="InterPro" id="IPR023196">
    <property type="entry name" value="Phosducin_N_dom_sf"/>
</dbReference>
<name>A0AAV5VV48_9BILA</name>
<keyword evidence="5" id="KW-1185">Reference proteome</keyword>
<comment type="caution">
    <text evidence="4">The sequence shown here is derived from an EMBL/GenBank/DDBJ whole genome shotgun (WGS) entry which is preliminary data.</text>
</comment>
<dbReference type="InterPro" id="IPR036249">
    <property type="entry name" value="Thioredoxin-like_sf"/>
</dbReference>
<evidence type="ECO:0000313" key="4">
    <source>
        <dbReference type="EMBL" id="GMT23596.1"/>
    </source>
</evidence>
<proteinExistence type="inferred from homology"/>
<gene>
    <name evidence="4" type="ORF">PFISCL1PPCAC_14893</name>
</gene>
<dbReference type="PANTHER" id="PTHR46052:SF1">
    <property type="entry name" value="PHOSDUCIN-LIKE PROTEIN"/>
    <property type="match status" value="1"/>
</dbReference>
<dbReference type="PANTHER" id="PTHR46052">
    <property type="entry name" value="PHOSDUCIN-LIKE PROTEIN"/>
    <property type="match status" value="1"/>
</dbReference>
<comment type="similarity">
    <text evidence="1">Belongs to the phosducin family.</text>
</comment>
<dbReference type="SUPFAM" id="SSF52833">
    <property type="entry name" value="Thioredoxin-like"/>
    <property type="match status" value="1"/>
</dbReference>
<feature type="region of interest" description="Disordered" evidence="2">
    <location>
        <begin position="82"/>
        <end position="109"/>
    </location>
</feature>
<reference evidence="4" key="1">
    <citation type="submission" date="2023-10" db="EMBL/GenBank/DDBJ databases">
        <title>Genome assembly of Pristionchus species.</title>
        <authorList>
            <person name="Yoshida K."/>
            <person name="Sommer R.J."/>
        </authorList>
    </citation>
    <scope>NUCLEOTIDE SEQUENCE</scope>
    <source>
        <strain evidence="4">RS5133</strain>
    </source>
</reference>
<accession>A0AAV5VV48</accession>
<evidence type="ECO:0000313" key="5">
    <source>
        <dbReference type="Proteomes" id="UP001432322"/>
    </source>
</evidence>
<feature type="compositionally biased region" description="Basic and acidic residues" evidence="2">
    <location>
        <begin position="92"/>
        <end position="101"/>
    </location>
</feature>
<feature type="domain" description="Phosducin" evidence="3">
    <location>
        <begin position="102"/>
        <end position="243"/>
    </location>
</feature>
<dbReference type="InterPro" id="IPR051499">
    <property type="entry name" value="Phosducin-like_reg"/>
</dbReference>
<organism evidence="4 5">
    <name type="scientific">Pristionchus fissidentatus</name>
    <dbReference type="NCBI Taxonomy" id="1538716"/>
    <lineage>
        <taxon>Eukaryota</taxon>
        <taxon>Metazoa</taxon>
        <taxon>Ecdysozoa</taxon>
        <taxon>Nematoda</taxon>
        <taxon>Chromadorea</taxon>
        <taxon>Rhabditida</taxon>
        <taxon>Rhabditina</taxon>
        <taxon>Diplogasteromorpha</taxon>
        <taxon>Diplogasteroidea</taxon>
        <taxon>Neodiplogasteridae</taxon>
        <taxon>Pristionchus</taxon>
    </lineage>
</organism>
<evidence type="ECO:0000256" key="2">
    <source>
        <dbReference type="SAM" id="MobiDB-lite"/>
    </source>
</evidence>
<dbReference type="Gene3D" id="3.40.30.10">
    <property type="entry name" value="Glutaredoxin"/>
    <property type="match status" value="1"/>
</dbReference>
<sequence length="258" mass="29138">QMASLESKLLDGKNVGYCSSSEGEEDEGGFKQVNDDDEHQARVMKKMGGGHQTGAKGVIKDYDEYQRMKTLKAIEANRTNGERAKRGMISSSKEEREKAAREEEDDEETLEMLRERRMTEMRRATQGKIVELPGKMELLSTMEDTNGLLVVLLYEESHDRTPWATHLLRLLASSFPDIRVCRIKATLAGMSERFVASGVPALQVYFRGELAANLVQLQSQIGEDATITHLLALLRKNNVYLSKNRLLFEGESESEDEY</sequence>
<feature type="region of interest" description="Disordered" evidence="2">
    <location>
        <begin position="1"/>
        <end position="57"/>
    </location>
</feature>
<feature type="non-terminal residue" evidence="4">
    <location>
        <position position="1"/>
    </location>
</feature>
<dbReference type="InterPro" id="IPR024253">
    <property type="entry name" value="Phosducin_thioredoxin-like_dom"/>
</dbReference>
<evidence type="ECO:0000256" key="1">
    <source>
        <dbReference type="ARBA" id="ARBA00009686"/>
    </source>
</evidence>
<dbReference type="EMBL" id="BTSY01000004">
    <property type="protein sequence ID" value="GMT23596.1"/>
    <property type="molecule type" value="Genomic_DNA"/>
</dbReference>
<dbReference type="Gene3D" id="1.10.168.10">
    <property type="entry name" value="Phosducin, domain 2"/>
    <property type="match status" value="1"/>
</dbReference>
<protein>
    <recommendedName>
        <fullName evidence="3">Phosducin domain-containing protein</fullName>
    </recommendedName>
</protein>
<dbReference type="AlphaFoldDB" id="A0AAV5VV48"/>
<dbReference type="Proteomes" id="UP001432322">
    <property type="component" value="Unassembled WGS sequence"/>
</dbReference>
<evidence type="ECO:0000259" key="3">
    <source>
        <dbReference type="Pfam" id="PF02114"/>
    </source>
</evidence>